<keyword evidence="4" id="KW-1015">Disulfide bond</keyword>
<reference evidence="5" key="1">
    <citation type="submission" date="2022-03" db="EMBL/GenBank/DDBJ databases">
        <authorList>
            <person name="Martin C."/>
        </authorList>
    </citation>
    <scope>NUCLEOTIDE SEQUENCE</scope>
</reference>
<name>A0A8J1UEW2_OWEFU</name>
<gene>
    <name evidence="5" type="ORF">OFUS_LOCUS26393</name>
</gene>
<dbReference type="FunFam" id="2.60.40.10:FF:000214">
    <property type="entry name" value="titin isoform X1"/>
    <property type="match status" value="2"/>
</dbReference>
<proteinExistence type="predicted"/>
<dbReference type="OrthoDB" id="2570713at2759"/>
<dbReference type="Proteomes" id="UP000749559">
    <property type="component" value="Unassembled WGS sequence"/>
</dbReference>
<comment type="caution">
    <text evidence="5">The sequence shown here is derived from an EMBL/GenBank/DDBJ whole genome shotgun (WGS) entry which is preliminary data.</text>
</comment>
<evidence type="ECO:0000256" key="1">
    <source>
        <dbReference type="ARBA" id="ARBA00004496"/>
    </source>
</evidence>
<dbReference type="Gene3D" id="2.60.40.10">
    <property type="entry name" value="Immunoglobulins"/>
    <property type="match status" value="2"/>
</dbReference>
<organism evidence="5 6">
    <name type="scientific">Owenia fusiformis</name>
    <name type="common">Polychaete worm</name>
    <dbReference type="NCBI Taxonomy" id="6347"/>
    <lineage>
        <taxon>Eukaryota</taxon>
        <taxon>Metazoa</taxon>
        <taxon>Spiralia</taxon>
        <taxon>Lophotrochozoa</taxon>
        <taxon>Annelida</taxon>
        <taxon>Polychaeta</taxon>
        <taxon>Sedentaria</taxon>
        <taxon>Canalipalpata</taxon>
        <taxon>Sabellida</taxon>
        <taxon>Oweniida</taxon>
        <taxon>Oweniidae</taxon>
        <taxon>Owenia</taxon>
    </lineage>
</organism>
<keyword evidence="2" id="KW-0963">Cytoplasm</keyword>
<dbReference type="SMART" id="SM00409">
    <property type="entry name" value="IG"/>
    <property type="match status" value="2"/>
</dbReference>
<dbReference type="PANTHER" id="PTHR35971:SF5">
    <property type="entry name" value="OBSCURIN LIKE CYTOSKELETAL ADAPTOR 1"/>
    <property type="match status" value="1"/>
</dbReference>
<accession>A0A8J1UEW2</accession>
<feature type="non-terminal residue" evidence="5">
    <location>
        <position position="223"/>
    </location>
</feature>
<keyword evidence="6" id="KW-1185">Reference proteome</keyword>
<sequence>TVKDCVLDDEAEYTINVQEKKSQAKLTVQELPIEFLDPLKNVFVVENETATLDTEVSKPDQKATWFMDGELLKPSDKYEMKVDGTKHYLVVHDCELDDEADYTIRIDKKESTAMILVEEAPLVFMTPLKDVTVMEKETASFECEISKPDQKATWYIEGEEVQESERVQIDMDSTIHSLTIKDCVLDDEAEYSIKIQDVTSKATLYVDESPVEFIKPLQDMTVF</sequence>
<dbReference type="SUPFAM" id="SSF48726">
    <property type="entry name" value="Immunoglobulin"/>
    <property type="match status" value="2"/>
</dbReference>
<evidence type="ECO:0000256" key="4">
    <source>
        <dbReference type="ARBA" id="ARBA00023157"/>
    </source>
</evidence>
<comment type="subcellular location">
    <subcellularLocation>
        <location evidence="1">Cytoplasm</location>
    </subcellularLocation>
</comment>
<dbReference type="InterPro" id="IPR036179">
    <property type="entry name" value="Ig-like_dom_sf"/>
</dbReference>
<dbReference type="InterPro" id="IPR052385">
    <property type="entry name" value="Obscurin/Obscurin-like_Reg"/>
</dbReference>
<evidence type="ECO:0000313" key="5">
    <source>
        <dbReference type="EMBL" id="CAH1802745.1"/>
    </source>
</evidence>
<dbReference type="InterPro" id="IPR003599">
    <property type="entry name" value="Ig_sub"/>
</dbReference>
<dbReference type="AlphaFoldDB" id="A0A8J1UEW2"/>
<dbReference type="Pfam" id="PF07679">
    <property type="entry name" value="I-set"/>
    <property type="match status" value="2"/>
</dbReference>
<evidence type="ECO:0000256" key="2">
    <source>
        <dbReference type="ARBA" id="ARBA00022490"/>
    </source>
</evidence>
<dbReference type="InterPro" id="IPR007110">
    <property type="entry name" value="Ig-like_dom"/>
</dbReference>
<dbReference type="GO" id="GO:0005737">
    <property type="term" value="C:cytoplasm"/>
    <property type="evidence" value="ECO:0007669"/>
    <property type="project" value="UniProtKB-SubCell"/>
</dbReference>
<dbReference type="PROSITE" id="PS50835">
    <property type="entry name" value="IG_LIKE"/>
    <property type="match status" value="1"/>
</dbReference>
<protein>
    <submittedName>
        <fullName evidence="5">Uncharacterized protein</fullName>
    </submittedName>
</protein>
<feature type="non-terminal residue" evidence="5">
    <location>
        <position position="1"/>
    </location>
</feature>
<evidence type="ECO:0000256" key="3">
    <source>
        <dbReference type="ARBA" id="ARBA00022553"/>
    </source>
</evidence>
<dbReference type="InterPro" id="IPR013783">
    <property type="entry name" value="Ig-like_fold"/>
</dbReference>
<evidence type="ECO:0000313" key="6">
    <source>
        <dbReference type="Proteomes" id="UP000749559"/>
    </source>
</evidence>
<dbReference type="InterPro" id="IPR013098">
    <property type="entry name" value="Ig_I-set"/>
</dbReference>
<dbReference type="PANTHER" id="PTHR35971">
    <property type="entry name" value="SI:DKEY-31G6.6"/>
    <property type="match status" value="1"/>
</dbReference>
<dbReference type="EMBL" id="CAIIXF020000058">
    <property type="protein sequence ID" value="CAH1802745.1"/>
    <property type="molecule type" value="Genomic_DNA"/>
</dbReference>
<keyword evidence="3" id="KW-0597">Phosphoprotein</keyword>